<feature type="domain" description="SLH" evidence="3">
    <location>
        <begin position="26"/>
        <end position="94"/>
    </location>
</feature>
<evidence type="ECO:0000256" key="1">
    <source>
        <dbReference type="ARBA" id="ARBA00022737"/>
    </source>
</evidence>
<feature type="domain" description="SLH" evidence="3">
    <location>
        <begin position="99"/>
        <end position="169"/>
    </location>
</feature>
<feature type="domain" description="SLH" evidence="3">
    <location>
        <begin position="170"/>
        <end position="233"/>
    </location>
</feature>
<evidence type="ECO:0000256" key="2">
    <source>
        <dbReference type="SAM" id="SignalP"/>
    </source>
</evidence>
<gene>
    <name evidence="4" type="ORF">SAMN06296020_10696</name>
</gene>
<reference evidence="4" key="1">
    <citation type="submission" date="2017-05" db="EMBL/GenBank/DDBJ databases">
        <authorList>
            <person name="Varghese N."/>
            <person name="Submissions S."/>
        </authorList>
    </citation>
    <scope>NUCLEOTIDE SEQUENCE</scope>
    <source>
        <strain evidence="4">Su22</strain>
    </source>
</reference>
<dbReference type="AlphaFoldDB" id="A0AA45WW56"/>
<dbReference type="Pfam" id="PF00395">
    <property type="entry name" value="SLH"/>
    <property type="match status" value="2"/>
</dbReference>
<dbReference type="PROSITE" id="PS51272">
    <property type="entry name" value="SLH"/>
    <property type="match status" value="3"/>
</dbReference>
<evidence type="ECO:0000313" key="5">
    <source>
        <dbReference type="Proteomes" id="UP001158066"/>
    </source>
</evidence>
<protein>
    <submittedName>
        <fullName evidence="4">S-layer homology domain-containing protein</fullName>
    </submittedName>
</protein>
<accession>A0AA45WW56</accession>
<evidence type="ECO:0000313" key="4">
    <source>
        <dbReference type="EMBL" id="SMP56645.1"/>
    </source>
</evidence>
<dbReference type="PANTHER" id="PTHR43308">
    <property type="entry name" value="OUTER MEMBRANE PROTEIN ALPHA-RELATED"/>
    <property type="match status" value="1"/>
</dbReference>
<sequence>MCIKSKWVLLAMCALMVLSSGLTAFASVQFTDVPANHWAYSHIRRAADTGIIGGYTHATTGQRVYDPENPVTRLQAVVMVYETLKATNDLKSQSDFTQKYNSLMTAAGVPWGQKQVAYALEYGILTTTELTMLMNQSGSEPKQNPATREEVAVFFSRALNPNQEGTTTVNLTYKDAEMINSAAMLHVNFLTQHRILTGDDQGNFNPRAAIRRSEMAAVISKAYDWLNSTGNEIVVTIPVETKEPEKEEKEEEKETRLIGVIQLLSFNSNRIYLVEEGKTRVDDYPFTNDTRVYVRGSERGLSSLQEDQTAEFTLNKEGIITRIEVDPQRDKVEGTLQSLVDMTKDRGYYVLRIVDSGKNVDMTLQADEKIPVMADTTEVDFDWLTIGERVVVYYRDKEATKIEKLDTINDAEGTLAKRVTRFDNHITLTSGNVEREYLLGEDLYIRIEGRSAELSDLMTGDIITLRLRDGKVTRIDAKQVELENTVEGTIVAIQIARTNMITIEDRRGTEKTYEITDGARVFIDNERKAIADLRNGDWVKLTLRADSVLEISLEKGYRGEYMRGIVETVYERTNQIRLRRTDTARGEEVLIYVENNTRIYDTNRKEITIGSIRRNSLISIRGDFEGDFFVADLIDVLEE</sequence>
<dbReference type="Proteomes" id="UP001158066">
    <property type="component" value="Unassembled WGS sequence"/>
</dbReference>
<dbReference type="RefSeq" id="WP_283409265.1">
    <property type="nucleotide sequence ID" value="NZ_FXUF01000006.1"/>
</dbReference>
<keyword evidence="2" id="KW-0732">Signal</keyword>
<proteinExistence type="predicted"/>
<keyword evidence="1" id="KW-0677">Repeat</keyword>
<dbReference type="EMBL" id="FXUF01000006">
    <property type="protein sequence ID" value="SMP56645.1"/>
    <property type="molecule type" value="Genomic_DNA"/>
</dbReference>
<dbReference type="PANTHER" id="PTHR43308:SF5">
    <property type="entry name" value="S-LAYER PROTEIN _ PEPTIDOGLYCAN ENDO-BETA-N-ACETYLGLUCOSAMINIDASE"/>
    <property type="match status" value="1"/>
</dbReference>
<organism evidence="4 5">
    <name type="scientific">Anoxynatronum buryatiense</name>
    <dbReference type="NCBI Taxonomy" id="489973"/>
    <lineage>
        <taxon>Bacteria</taxon>
        <taxon>Bacillati</taxon>
        <taxon>Bacillota</taxon>
        <taxon>Clostridia</taxon>
        <taxon>Eubacteriales</taxon>
        <taxon>Clostridiaceae</taxon>
        <taxon>Anoxynatronum</taxon>
    </lineage>
</organism>
<feature type="signal peptide" evidence="2">
    <location>
        <begin position="1"/>
        <end position="26"/>
    </location>
</feature>
<dbReference type="InterPro" id="IPR051465">
    <property type="entry name" value="Cell_Envelope_Struct_Comp"/>
</dbReference>
<keyword evidence="5" id="KW-1185">Reference proteome</keyword>
<feature type="chain" id="PRO_5041324739" evidence="2">
    <location>
        <begin position="27"/>
        <end position="639"/>
    </location>
</feature>
<comment type="caution">
    <text evidence="4">The sequence shown here is derived from an EMBL/GenBank/DDBJ whole genome shotgun (WGS) entry which is preliminary data.</text>
</comment>
<evidence type="ECO:0000259" key="3">
    <source>
        <dbReference type="PROSITE" id="PS51272"/>
    </source>
</evidence>
<dbReference type="InterPro" id="IPR001119">
    <property type="entry name" value="SLH_dom"/>
</dbReference>
<name>A0AA45WW56_9CLOT</name>